<evidence type="ECO:0000259" key="1">
    <source>
        <dbReference type="Pfam" id="PF00733"/>
    </source>
</evidence>
<dbReference type="InterPro" id="IPR014729">
    <property type="entry name" value="Rossmann-like_a/b/a_fold"/>
</dbReference>
<dbReference type="AlphaFoldDB" id="A0A4R4Y9B5"/>
<dbReference type="Pfam" id="PF00733">
    <property type="entry name" value="Asn_synthase"/>
    <property type="match status" value="1"/>
</dbReference>
<organism evidence="2 3">
    <name type="scientific">Saccharopolyspora elongata</name>
    <dbReference type="NCBI Taxonomy" id="2530387"/>
    <lineage>
        <taxon>Bacteria</taxon>
        <taxon>Bacillati</taxon>
        <taxon>Actinomycetota</taxon>
        <taxon>Actinomycetes</taxon>
        <taxon>Pseudonocardiales</taxon>
        <taxon>Pseudonocardiaceae</taxon>
        <taxon>Saccharopolyspora</taxon>
    </lineage>
</organism>
<dbReference type="RefSeq" id="WP_132493136.1">
    <property type="nucleotide sequence ID" value="NZ_SMKW01000071.1"/>
</dbReference>
<dbReference type="Gene3D" id="3.40.50.620">
    <property type="entry name" value="HUPs"/>
    <property type="match status" value="1"/>
</dbReference>
<evidence type="ECO:0000313" key="3">
    <source>
        <dbReference type="Proteomes" id="UP000294947"/>
    </source>
</evidence>
<accession>A0A4R4Y9B5</accession>
<dbReference type="EMBL" id="SMKW01000071">
    <property type="protein sequence ID" value="TDD40309.1"/>
    <property type="molecule type" value="Genomic_DNA"/>
</dbReference>
<dbReference type="GO" id="GO:0004066">
    <property type="term" value="F:asparagine synthase (glutamine-hydrolyzing) activity"/>
    <property type="evidence" value="ECO:0007669"/>
    <property type="project" value="InterPro"/>
</dbReference>
<keyword evidence="3" id="KW-1185">Reference proteome</keyword>
<dbReference type="OrthoDB" id="5933081at2"/>
<comment type="caution">
    <text evidence="2">The sequence shown here is derived from an EMBL/GenBank/DDBJ whole genome shotgun (WGS) entry which is preliminary data.</text>
</comment>
<gene>
    <name evidence="2" type="ORF">E1288_35865</name>
</gene>
<dbReference type="SUPFAM" id="SSF52402">
    <property type="entry name" value="Adenine nucleotide alpha hydrolases-like"/>
    <property type="match status" value="1"/>
</dbReference>
<protein>
    <submittedName>
        <fullName evidence="2">Asparagine synthase</fullName>
    </submittedName>
</protein>
<name>A0A4R4Y9B5_9PSEU</name>
<proteinExistence type="predicted"/>
<dbReference type="Proteomes" id="UP000294947">
    <property type="component" value="Unassembled WGS sequence"/>
</dbReference>
<sequence length="426" mass="45940">MEASAYGTAPIYLTATEQILHGSWWFPDLAPHLSANQLCDRGVDRLLSRRQPYTSATPFTGVWQLTERAHATFSSAGLRINYPEPASHVLHARDVAPGVDVVEAFECLLTESIATRLPHDGIGMELSGGIDSANVALSLREVHDGPIVSAGLIVDDGELGHLQQQRRTEVAARCQLQDEPIRAAAFPPLAPGGIRVSGRPHDVGEFYREGFAALGRHFAKHGIQVGLTGVGGDELSALRPAEATSQPPPLEPVPWLTGRARDAAEGTDTAPHPVLPTSVLTGSAVHNPDYLAAGLWPLSPLAAPALVRFAEQLPVRWRRSKRFLRQRLARAGLPRSVTHPDRTETFLGVMHLGLRHHGIPLARRLLRDGMLLVDNGFVNPPALAAALDEAEASDRVPGVLCDTLITEMSLRSLLGCPAPMPILEPR</sequence>
<evidence type="ECO:0000313" key="2">
    <source>
        <dbReference type="EMBL" id="TDD40309.1"/>
    </source>
</evidence>
<dbReference type="GO" id="GO:0006529">
    <property type="term" value="P:asparagine biosynthetic process"/>
    <property type="evidence" value="ECO:0007669"/>
    <property type="project" value="InterPro"/>
</dbReference>
<reference evidence="2 3" key="1">
    <citation type="submission" date="2019-03" db="EMBL/GenBank/DDBJ databases">
        <title>Draft genome sequences of novel Actinobacteria.</title>
        <authorList>
            <person name="Sahin N."/>
            <person name="Ay H."/>
            <person name="Saygin H."/>
        </authorList>
    </citation>
    <scope>NUCLEOTIDE SEQUENCE [LARGE SCALE GENOMIC DNA]</scope>
    <source>
        <strain evidence="2 3">7K502</strain>
    </source>
</reference>
<dbReference type="InterPro" id="IPR001962">
    <property type="entry name" value="Asn_synthase"/>
</dbReference>
<feature type="domain" description="Asparagine synthetase" evidence="1">
    <location>
        <begin position="106"/>
        <end position="235"/>
    </location>
</feature>